<gene>
    <name evidence="1" type="ORF">CEXT_398431</name>
</gene>
<organism evidence="1 2">
    <name type="scientific">Caerostris extrusa</name>
    <name type="common">Bark spider</name>
    <name type="synonym">Caerostris bankana</name>
    <dbReference type="NCBI Taxonomy" id="172846"/>
    <lineage>
        <taxon>Eukaryota</taxon>
        <taxon>Metazoa</taxon>
        <taxon>Ecdysozoa</taxon>
        <taxon>Arthropoda</taxon>
        <taxon>Chelicerata</taxon>
        <taxon>Arachnida</taxon>
        <taxon>Araneae</taxon>
        <taxon>Araneomorphae</taxon>
        <taxon>Entelegynae</taxon>
        <taxon>Araneoidea</taxon>
        <taxon>Araneidae</taxon>
        <taxon>Caerostris</taxon>
    </lineage>
</organism>
<dbReference type="Proteomes" id="UP001054945">
    <property type="component" value="Unassembled WGS sequence"/>
</dbReference>
<evidence type="ECO:0000313" key="2">
    <source>
        <dbReference type="Proteomes" id="UP001054945"/>
    </source>
</evidence>
<reference evidence="1 2" key="1">
    <citation type="submission" date="2021-06" db="EMBL/GenBank/DDBJ databases">
        <title>Caerostris extrusa draft genome.</title>
        <authorList>
            <person name="Kono N."/>
            <person name="Arakawa K."/>
        </authorList>
    </citation>
    <scope>NUCLEOTIDE SEQUENCE [LARGE SCALE GENOMIC DNA]</scope>
</reference>
<proteinExistence type="predicted"/>
<evidence type="ECO:0000313" key="1">
    <source>
        <dbReference type="EMBL" id="GIY23130.1"/>
    </source>
</evidence>
<dbReference type="AlphaFoldDB" id="A0AAV4RN34"/>
<comment type="caution">
    <text evidence="1">The sequence shown here is derived from an EMBL/GenBank/DDBJ whole genome shotgun (WGS) entry which is preliminary data.</text>
</comment>
<name>A0AAV4RN34_CAEEX</name>
<keyword evidence="2" id="KW-1185">Reference proteome</keyword>
<accession>A0AAV4RN34</accession>
<protein>
    <submittedName>
        <fullName evidence="1">Uncharacterized protein</fullName>
    </submittedName>
</protein>
<dbReference type="EMBL" id="BPLR01008237">
    <property type="protein sequence ID" value="GIY23130.1"/>
    <property type="molecule type" value="Genomic_DNA"/>
</dbReference>
<sequence>MLSSANVASRRCVLHQSWSRVLRCPLCYWKGPLLLRDRRLLIQRVRKEQSGDWFLPSLTVSVCGYCEQQAVEQRS</sequence>